<feature type="chain" id="PRO_5012260332" evidence="1">
    <location>
        <begin position="20"/>
        <end position="107"/>
    </location>
</feature>
<keyword evidence="1" id="KW-0732">Signal</keyword>
<sequence length="107" mass="12750">MKFLVYSLVLAFSAYLVFGFEVESERNGVVDALLKNAETLKKYVDNDLHKYLNNTEDFQELMHLERDMVRVEFMSDILSNLSSTENMTEHHLHLMHQRMEQFPMKFE</sequence>
<dbReference type="OrthoDB" id="6534236at2759"/>
<protein>
    <submittedName>
        <fullName evidence="2">Uncharacterized protein</fullName>
    </submittedName>
</protein>
<keyword evidence="3" id="KW-1185">Reference proteome</keyword>
<reference evidence="2 3" key="1">
    <citation type="submission" date="2017-03" db="EMBL/GenBank/DDBJ databases">
        <title>Genome Survey of Euroglyphus maynei.</title>
        <authorList>
            <person name="Arlian L.G."/>
            <person name="Morgan M.S."/>
            <person name="Rider S.D."/>
        </authorList>
    </citation>
    <scope>NUCLEOTIDE SEQUENCE [LARGE SCALE GENOMIC DNA]</scope>
    <source>
        <strain evidence="2">Arlian Lab</strain>
        <tissue evidence="2">Whole body</tissue>
    </source>
</reference>
<evidence type="ECO:0000313" key="2">
    <source>
        <dbReference type="EMBL" id="OTF75159.1"/>
    </source>
</evidence>
<feature type="signal peptide" evidence="1">
    <location>
        <begin position="1"/>
        <end position="19"/>
    </location>
</feature>
<proteinExistence type="predicted"/>
<comment type="caution">
    <text evidence="2">The sequence shown here is derived from an EMBL/GenBank/DDBJ whole genome shotgun (WGS) entry which is preliminary data.</text>
</comment>
<dbReference type="Proteomes" id="UP000194236">
    <property type="component" value="Unassembled WGS sequence"/>
</dbReference>
<name>A0A1Y3B2X9_EURMA</name>
<gene>
    <name evidence="2" type="ORF">BLA29_004973</name>
</gene>
<evidence type="ECO:0000256" key="1">
    <source>
        <dbReference type="SAM" id="SignalP"/>
    </source>
</evidence>
<dbReference type="EMBL" id="MUJZ01043363">
    <property type="protein sequence ID" value="OTF75159.1"/>
    <property type="molecule type" value="Genomic_DNA"/>
</dbReference>
<evidence type="ECO:0000313" key="3">
    <source>
        <dbReference type="Proteomes" id="UP000194236"/>
    </source>
</evidence>
<dbReference type="AlphaFoldDB" id="A0A1Y3B2X9"/>
<accession>A0A1Y3B2X9</accession>
<organism evidence="2 3">
    <name type="scientific">Euroglyphus maynei</name>
    <name type="common">Mayne's house dust mite</name>
    <dbReference type="NCBI Taxonomy" id="6958"/>
    <lineage>
        <taxon>Eukaryota</taxon>
        <taxon>Metazoa</taxon>
        <taxon>Ecdysozoa</taxon>
        <taxon>Arthropoda</taxon>
        <taxon>Chelicerata</taxon>
        <taxon>Arachnida</taxon>
        <taxon>Acari</taxon>
        <taxon>Acariformes</taxon>
        <taxon>Sarcoptiformes</taxon>
        <taxon>Astigmata</taxon>
        <taxon>Psoroptidia</taxon>
        <taxon>Analgoidea</taxon>
        <taxon>Pyroglyphidae</taxon>
        <taxon>Pyroglyphinae</taxon>
        <taxon>Euroglyphus</taxon>
    </lineage>
</organism>